<accession>A0A2S4KW56</accession>
<evidence type="ECO:0000259" key="7">
    <source>
        <dbReference type="PROSITE" id="PS50048"/>
    </source>
</evidence>
<feature type="compositionally biased region" description="Polar residues" evidence="6">
    <location>
        <begin position="293"/>
        <end position="310"/>
    </location>
</feature>
<dbReference type="SMART" id="SM00066">
    <property type="entry name" value="GAL4"/>
    <property type="match status" value="1"/>
</dbReference>
<evidence type="ECO:0000256" key="3">
    <source>
        <dbReference type="ARBA" id="ARBA00023125"/>
    </source>
</evidence>
<gene>
    <name evidence="8" type="ORF">TPAR_05356</name>
</gene>
<evidence type="ECO:0000256" key="5">
    <source>
        <dbReference type="ARBA" id="ARBA00023242"/>
    </source>
</evidence>
<dbReference type="InterPro" id="IPR050797">
    <property type="entry name" value="Carb_Metab_Trans_Reg"/>
</dbReference>
<feature type="compositionally biased region" description="Basic and acidic residues" evidence="6">
    <location>
        <begin position="34"/>
        <end position="56"/>
    </location>
</feature>
<feature type="compositionally biased region" description="Polar residues" evidence="6">
    <location>
        <begin position="265"/>
        <end position="277"/>
    </location>
</feature>
<keyword evidence="9" id="KW-1185">Reference proteome</keyword>
<proteinExistence type="predicted"/>
<evidence type="ECO:0000256" key="2">
    <source>
        <dbReference type="ARBA" id="ARBA00023015"/>
    </source>
</evidence>
<dbReference type="InterPro" id="IPR001138">
    <property type="entry name" value="Zn2Cys6_DnaBD"/>
</dbReference>
<dbReference type="GO" id="GO:0000981">
    <property type="term" value="F:DNA-binding transcription factor activity, RNA polymerase II-specific"/>
    <property type="evidence" value="ECO:0007669"/>
    <property type="project" value="InterPro"/>
</dbReference>
<dbReference type="Pfam" id="PF04082">
    <property type="entry name" value="Fungal_trans"/>
    <property type="match status" value="1"/>
</dbReference>
<comment type="caution">
    <text evidence="8">The sequence shown here is derived from an EMBL/GenBank/DDBJ whole genome shotgun (WGS) entry which is preliminary data.</text>
</comment>
<dbReference type="InterPro" id="IPR036864">
    <property type="entry name" value="Zn2-C6_fun-type_DNA-bd_sf"/>
</dbReference>
<keyword evidence="5" id="KW-0539">Nucleus</keyword>
<dbReference type="PROSITE" id="PS00463">
    <property type="entry name" value="ZN2_CY6_FUNGAL_1"/>
    <property type="match status" value="1"/>
</dbReference>
<dbReference type="CDD" id="cd00067">
    <property type="entry name" value="GAL4"/>
    <property type="match status" value="1"/>
</dbReference>
<keyword evidence="1" id="KW-0479">Metal-binding</keyword>
<name>A0A2S4KW56_9HYPO</name>
<keyword evidence="4" id="KW-0804">Transcription</keyword>
<dbReference type="AlphaFoldDB" id="A0A2S4KW56"/>
<evidence type="ECO:0000256" key="4">
    <source>
        <dbReference type="ARBA" id="ARBA00023163"/>
    </source>
</evidence>
<dbReference type="PANTHER" id="PTHR31668:SF26">
    <property type="entry name" value="GLUCOSE TRANSPORT TRANSCRIPTION REGULATOR RGT1-RELATED"/>
    <property type="match status" value="1"/>
</dbReference>
<evidence type="ECO:0000313" key="9">
    <source>
        <dbReference type="Proteomes" id="UP000237481"/>
    </source>
</evidence>
<dbReference type="InterPro" id="IPR007219">
    <property type="entry name" value="XnlR_reg_dom"/>
</dbReference>
<dbReference type="PROSITE" id="PS50048">
    <property type="entry name" value="ZN2_CY6_FUNGAL_2"/>
    <property type="match status" value="1"/>
</dbReference>
<dbReference type="SUPFAM" id="SSF57701">
    <property type="entry name" value="Zn2/Cys6 DNA-binding domain"/>
    <property type="match status" value="1"/>
</dbReference>
<dbReference type="GO" id="GO:0003677">
    <property type="term" value="F:DNA binding"/>
    <property type="evidence" value="ECO:0007669"/>
    <property type="project" value="UniProtKB-KW"/>
</dbReference>
<dbReference type="GO" id="GO:0008270">
    <property type="term" value="F:zinc ion binding"/>
    <property type="evidence" value="ECO:0007669"/>
    <property type="project" value="InterPro"/>
</dbReference>
<evidence type="ECO:0000313" key="8">
    <source>
        <dbReference type="EMBL" id="POR34419.1"/>
    </source>
</evidence>
<feature type="domain" description="Zn(2)-C6 fungal-type" evidence="7">
    <location>
        <begin position="165"/>
        <end position="199"/>
    </location>
</feature>
<dbReference type="PANTHER" id="PTHR31668">
    <property type="entry name" value="GLUCOSE TRANSPORT TRANSCRIPTION REGULATOR RGT1-RELATED-RELATED"/>
    <property type="match status" value="1"/>
</dbReference>
<dbReference type="OrthoDB" id="5426978at2759"/>
<feature type="region of interest" description="Disordered" evidence="6">
    <location>
        <begin position="246"/>
        <end position="333"/>
    </location>
</feature>
<keyword evidence="2" id="KW-0805">Transcription regulation</keyword>
<evidence type="ECO:0000256" key="6">
    <source>
        <dbReference type="SAM" id="MobiDB-lite"/>
    </source>
</evidence>
<keyword evidence="3" id="KW-0238">DNA-binding</keyword>
<dbReference type="Gene3D" id="4.10.240.10">
    <property type="entry name" value="Zn(2)-C6 fungal-type DNA-binding domain"/>
    <property type="match status" value="1"/>
</dbReference>
<sequence>MSAGRDGEQEEADGLTYPSPGAEAMDAGPFYHSSTRDGAQEHTDHHDEAHAQERGHMLAQEPPSPEQHVSRPSNLEELQLAAQLGDGLAGAPMMPATDPNMNVDDHNMRNIMPHPEPEQHQTPSYVQDAPAADHMVQHPMPVPVPPQYQMGDGIPPRKRSKVSRACDECRRKKIKCDAQSDTGDNPCSSCARSSIRCLFSRVPQKRGPSKGYIKELADRIHSIENKLESEGNLTQDDIDKLFASERPRSHSQAAGEDPSRKRPFSSISTGDFSTPVTARQAPWGSEPRPMQPASASSERFANHGYANNGTLAPRPSAIKHDGTPSKPPVASMDASMTDVDELPGLDERALQDYLATIQPLYPILPSNMARIQSLLSQCPPPLRAAFSIALLSAGQGSSGDVRHASSLLHEWECGDAPSSRATDIVHAQTLLLLIIDADWQSSSALPFLLARAVALANSMKLWKLVPAESTDPDSDDQLSVKIWWSLVMMDRWHAAGTGKPAQIPDSSVVARAGLQATVGEVCFHFIRLSKLLNRIAFVISTLQPGATTAEQPMATILGDYIENYREDLPPHVDAASYPQVHLAYWHCRLLVALLTPGATAAETMWPTKELADLLSANEQLRSPLTNHFVALVALSLGKLSKAESSRDEATQLIKEIVDRPPGDHWDGVRDRLAEQLRPASSVEATASQGLQHLADLATGIVPGEGEVAFGPSLSSGYLDM</sequence>
<feature type="region of interest" description="Disordered" evidence="6">
    <location>
        <begin position="1"/>
        <end position="72"/>
    </location>
</feature>
<protein>
    <submittedName>
        <fullName evidence="8">Transcriptional regulatory protein</fullName>
    </submittedName>
</protein>
<dbReference type="Pfam" id="PF00172">
    <property type="entry name" value="Zn_clus"/>
    <property type="match status" value="1"/>
</dbReference>
<dbReference type="STRING" id="94208.A0A2S4KW56"/>
<organism evidence="8 9">
    <name type="scientific">Tolypocladium paradoxum</name>
    <dbReference type="NCBI Taxonomy" id="94208"/>
    <lineage>
        <taxon>Eukaryota</taxon>
        <taxon>Fungi</taxon>
        <taxon>Dikarya</taxon>
        <taxon>Ascomycota</taxon>
        <taxon>Pezizomycotina</taxon>
        <taxon>Sordariomycetes</taxon>
        <taxon>Hypocreomycetidae</taxon>
        <taxon>Hypocreales</taxon>
        <taxon>Ophiocordycipitaceae</taxon>
        <taxon>Tolypocladium</taxon>
    </lineage>
</organism>
<dbReference type="Proteomes" id="UP000237481">
    <property type="component" value="Unassembled WGS sequence"/>
</dbReference>
<dbReference type="EMBL" id="PKSG01000525">
    <property type="protein sequence ID" value="POR34419.1"/>
    <property type="molecule type" value="Genomic_DNA"/>
</dbReference>
<dbReference type="GO" id="GO:0006351">
    <property type="term" value="P:DNA-templated transcription"/>
    <property type="evidence" value="ECO:0007669"/>
    <property type="project" value="InterPro"/>
</dbReference>
<dbReference type="CDD" id="cd12148">
    <property type="entry name" value="fungal_TF_MHR"/>
    <property type="match status" value="1"/>
</dbReference>
<reference evidence="8 9" key="1">
    <citation type="submission" date="2018-01" db="EMBL/GenBank/DDBJ databases">
        <title>Harnessing the power of phylogenomics to disentangle the directionality and signatures of interkingdom host jumping in the parasitic fungal genus Tolypocladium.</title>
        <authorList>
            <person name="Quandt C.A."/>
            <person name="Patterson W."/>
            <person name="Spatafora J.W."/>
        </authorList>
    </citation>
    <scope>NUCLEOTIDE SEQUENCE [LARGE SCALE GENOMIC DNA]</scope>
    <source>
        <strain evidence="8 9">NRBC 100945</strain>
    </source>
</reference>
<feature type="region of interest" description="Disordered" evidence="6">
    <location>
        <begin position="88"/>
        <end position="123"/>
    </location>
</feature>
<evidence type="ECO:0000256" key="1">
    <source>
        <dbReference type="ARBA" id="ARBA00022723"/>
    </source>
</evidence>